<dbReference type="AlphaFoldDB" id="A0A8H7E516"/>
<evidence type="ECO:0008006" key="4">
    <source>
        <dbReference type="Google" id="ProtNLM"/>
    </source>
</evidence>
<dbReference type="InterPro" id="IPR013226">
    <property type="entry name" value="Pal1"/>
</dbReference>
<accession>A0A8H7E516</accession>
<evidence type="ECO:0000313" key="2">
    <source>
        <dbReference type="EMBL" id="KAF7506981.1"/>
    </source>
</evidence>
<feature type="region of interest" description="Disordered" evidence="1">
    <location>
        <begin position="1"/>
        <end position="154"/>
    </location>
</feature>
<dbReference type="Pfam" id="PF08316">
    <property type="entry name" value="Pal1"/>
    <property type="match status" value="1"/>
</dbReference>
<gene>
    <name evidence="2" type="ORF">GJ744_011112</name>
</gene>
<dbReference type="GO" id="GO:0005737">
    <property type="term" value="C:cytoplasm"/>
    <property type="evidence" value="ECO:0007669"/>
    <property type="project" value="TreeGrafter"/>
</dbReference>
<feature type="compositionally biased region" description="Basic residues" evidence="1">
    <location>
        <begin position="337"/>
        <end position="358"/>
    </location>
</feature>
<dbReference type="Proteomes" id="UP000606974">
    <property type="component" value="Unassembled WGS sequence"/>
</dbReference>
<comment type="caution">
    <text evidence="2">The sequence shown here is derived from an EMBL/GenBank/DDBJ whole genome shotgun (WGS) entry which is preliminary data.</text>
</comment>
<name>A0A8H7E516_9EURO</name>
<feature type="compositionally biased region" description="Polar residues" evidence="1">
    <location>
        <begin position="38"/>
        <end position="76"/>
    </location>
</feature>
<feature type="compositionally biased region" description="Basic residues" evidence="1">
    <location>
        <begin position="90"/>
        <end position="99"/>
    </location>
</feature>
<dbReference type="PANTHER" id="PTHR28307">
    <property type="entry name" value="PROTEIN PAL1"/>
    <property type="match status" value="1"/>
</dbReference>
<organism evidence="2 3">
    <name type="scientific">Endocarpon pusillum</name>
    <dbReference type="NCBI Taxonomy" id="364733"/>
    <lineage>
        <taxon>Eukaryota</taxon>
        <taxon>Fungi</taxon>
        <taxon>Dikarya</taxon>
        <taxon>Ascomycota</taxon>
        <taxon>Pezizomycotina</taxon>
        <taxon>Eurotiomycetes</taxon>
        <taxon>Chaetothyriomycetidae</taxon>
        <taxon>Verrucariales</taxon>
        <taxon>Verrucariaceae</taxon>
        <taxon>Endocarpon</taxon>
    </lineage>
</organism>
<keyword evidence="3" id="KW-1185">Reference proteome</keyword>
<reference evidence="2" key="1">
    <citation type="submission" date="2020-02" db="EMBL/GenBank/DDBJ databases">
        <authorList>
            <person name="Palmer J.M."/>
        </authorList>
    </citation>
    <scope>NUCLEOTIDE SEQUENCE</scope>
    <source>
        <strain evidence="2">EPUS1.4</strain>
        <tissue evidence="2">Thallus</tissue>
    </source>
</reference>
<evidence type="ECO:0000256" key="1">
    <source>
        <dbReference type="SAM" id="MobiDB-lite"/>
    </source>
</evidence>
<dbReference type="OrthoDB" id="5389892at2759"/>
<evidence type="ECO:0000313" key="3">
    <source>
        <dbReference type="Proteomes" id="UP000606974"/>
    </source>
</evidence>
<dbReference type="EMBL" id="JAACFV010000077">
    <property type="protein sequence ID" value="KAF7506981.1"/>
    <property type="molecule type" value="Genomic_DNA"/>
</dbReference>
<protein>
    <recommendedName>
        <fullName evidence="4">Pal1 cell morphology protein</fullName>
    </recommendedName>
</protein>
<dbReference type="PANTHER" id="PTHR28307:SF1">
    <property type="entry name" value="PAL1 CELL MORPHOLOGY PROTEIN"/>
    <property type="match status" value="1"/>
</dbReference>
<feature type="region of interest" description="Disordered" evidence="1">
    <location>
        <begin position="288"/>
        <end position="358"/>
    </location>
</feature>
<proteinExistence type="predicted"/>
<sequence>MESQTSKNWARSYLLDPLSEPQPSEETGPGTHLRPEGATSNLTSSRSPSGLSQNPFRQSPPSKNIYTSTAKVSGTSDRYPYPSPPQSVSPKHHRPHSSHRHEAFSEEWPSDSSPRRRGNSLGARFPGDNSSRPLDQIRKDAASANRSPHLRKSHRILPDTIDRLSIVGGYPWHHEGPYDAALSARNVSEKASPLKALDHSNQETLKATPREKIIDSVRSHRPLDGIAAYAPGEVDRNGHVYEYEQGDNMMISGNPEGGAYKRWPGVQYLDSDIKGKGEPSYSIEKALKGHGGDLKGHRSSTGNEAYEMTKPKHAGDSLSNAVGNDAMWGDGEEPTLRRKTGSLKKKLGSVRKHLHKEK</sequence>